<dbReference type="GO" id="GO:0030286">
    <property type="term" value="C:dynein complex"/>
    <property type="evidence" value="ECO:0007669"/>
    <property type="project" value="InterPro"/>
</dbReference>
<dbReference type="InterPro" id="IPR037177">
    <property type="entry name" value="DLC_sf"/>
</dbReference>
<evidence type="ECO:0000313" key="6">
    <source>
        <dbReference type="Proteomes" id="UP000323011"/>
    </source>
</evidence>
<dbReference type="OrthoDB" id="10033309at2759"/>
<evidence type="ECO:0000313" key="5">
    <source>
        <dbReference type="Proteomes" id="UP000322899"/>
    </source>
</evidence>
<evidence type="ECO:0000313" key="2">
    <source>
        <dbReference type="EMBL" id="KAA0151318.1"/>
    </source>
</evidence>
<protein>
    <submittedName>
        <fullName evidence="4">Uncharacterized protein</fullName>
    </submittedName>
</protein>
<dbReference type="SUPFAM" id="SSF54648">
    <property type="entry name" value="DLC"/>
    <property type="match status" value="1"/>
</dbReference>
<dbReference type="InterPro" id="IPR001372">
    <property type="entry name" value="Dynein_light_chain_typ-1/2"/>
</dbReference>
<dbReference type="Proteomes" id="UP000324907">
    <property type="component" value="Unassembled WGS sequence"/>
</dbReference>
<evidence type="ECO:0000313" key="3">
    <source>
        <dbReference type="EMBL" id="KAA0165841.1"/>
    </source>
</evidence>
<dbReference type="Gene3D" id="3.30.740.10">
    <property type="entry name" value="Protein Inhibitor Of Neuronal Nitric Oxide Synthase"/>
    <property type="match status" value="1"/>
</dbReference>
<dbReference type="EMBL" id="VLTM01000115">
    <property type="protein sequence ID" value="KAA0151318.1"/>
    <property type="molecule type" value="Genomic_DNA"/>
</dbReference>
<dbReference type="AlphaFoldDB" id="A0A5A8DS68"/>
<keyword evidence="6" id="KW-1185">Reference proteome</keyword>
<name>A0A5A8DS68_CAFRO</name>
<dbReference type="OMA" id="MNDIMIE"/>
<dbReference type="Proteomes" id="UP000325113">
    <property type="component" value="Unassembled WGS sequence"/>
</dbReference>
<evidence type="ECO:0000313" key="1">
    <source>
        <dbReference type="EMBL" id="KAA0147248.1"/>
    </source>
</evidence>
<evidence type="ECO:0000313" key="4">
    <source>
        <dbReference type="EMBL" id="KAA0168292.1"/>
    </source>
</evidence>
<dbReference type="SMART" id="SM01375">
    <property type="entry name" value="Dynein_light"/>
    <property type="match status" value="1"/>
</dbReference>
<evidence type="ECO:0000313" key="8">
    <source>
        <dbReference type="Proteomes" id="UP000325113"/>
    </source>
</evidence>
<dbReference type="EMBL" id="VLTN01000070">
    <property type="protein sequence ID" value="KAA0147248.1"/>
    <property type="molecule type" value="Genomic_DNA"/>
</dbReference>
<dbReference type="Proteomes" id="UP000322899">
    <property type="component" value="Unassembled WGS sequence"/>
</dbReference>
<dbReference type="Proteomes" id="UP000323011">
    <property type="component" value="Unassembled WGS sequence"/>
</dbReference>
<organism evidence="4 5">
    <name type="scientific">Cafeteria roenbergensis</name>
    <name type="common">Marine flagellate</name>
    <dbReference type="NCBI Taxonomy" id="33653"/>
    <lineage>
        <taxon>Eukaryota</taxon>
        <taxon>Sar</taxon>
        <taxon>Stramenopiles</taxon>
        <taxon>Bigyra</taxon>
        <taxon>Opalozoa</taxon>
        <taxon>Bicosoecida</taxon>
        <taxon>Cafeteriaceae</taxon>
        <taxon>Cafeteria</taxon>
    </lineage>
</organism>
<evidence type="ECO:0000313" key="7">
    <source>
        <dbReference type="Proteomes" id="UP000324907"/>
    </source>
</evidence>
<gene>
    <name evidence="4" type="ORF">FNF27_07172</name>
    <name evidence="3" type="ORF">FNF28_03347</name>
    <name evidence="1" type="ORF">FNF29_07509</name>
    <name evidence="2" type="ORF">FNF31_06854</name>
</gene>
<reference evidence="5 6" key="1">
    <citation type="submission" date="2019-07" db="EMBL/GenBank/DDBJ databases">
        <title>Genomes of Cafeteria roenbergensis.</title>
        <authorList>
            <person name="Fischer M.G."/>
            <person name="Hackl T."/>
            <person name="Roman M."/>
        </authorList>
    </citation>
    <scope>NUCLEOTIDE SEQUENCE [LARGE SCALE GENOMIC DNA]</scope>
    <source>
        <strain evidence="1 6">BVI</strain>
        <strain evidence="2 8">Cflag</strain>
        <strain evidence="4 5">E4-10P</strain>
        <strain evidence="3 7">RCC970-E3</strain>
    </source>
</reference>
<dbReference type="CDD" id="cd21450">
    <property type="entry name" value="DLC-like_DYNLL1-like"/>
    <property type="match status" value="1"/>
</dbReference>
<dbReference type="Pfam" id="PF01221">
    <property type="entry name" value="Dynein_light"/>
    <property type="match status" value="1"/>
</dbReference>
<proteinExistence type="predicted"/>
<dbReference type="EMBL" id="VLTO01000076">
    <property type="protein sequence ID" value="KAA0168292.1"/>
    <property type="molecule type" value="Genomic_DNA"/>
</dbReference>
<accession>A0A5A8DS68</accession>
<dbReference type="EMBL" id="VLTL01000044">
    <property type="protein sequence ID" value="KAA0165841.1"/>
    <property type="molecule type" value="Genomic_DNA"/>
</dbReference>
<dbReference type="GO" id="GO:0007017">
    <property type="term" value="P:microtubule-based process"/>
    <property type="evidence" value="ECO:0007669"/>
    <property type="project" value="InterPro"/>
</dbReference>
<sequence>MPMLKEPIIFAEDLSVEAEEEIKGVVVEAFKGSPVVPTVFSELANGIRSEVDKRFGRGWNVVVGKSFGAYVTQKLKCYVYMSVYTGVSVLIWKA</sequence>
<comment type="caution">
    <text evidence="4">The sequence shown here is derived from an EMBL/GenBank/DDBJ whole genome shotgun (WGS) entry which is preliminary data.</text>
</comment>